<dbReference type="AlphaFoldDB" id="A8X608"/>
<feature type="region of interest" description="Disordered" evidence="1">
    <location>
        <begin position="51"/>
        <end position="70"/>
    </location>
</feature>
<evidence type="ECO:0000313" key="2">
    <source>
        <dbReference type="EMBL" id="CAP28069.2"/>
    </source>
</evidence>
<dbReference type="GeneID" id="8585302"/>
<dbReference type="EMBL" id="HE600971">
    <property type="protein sequence ID" value="CAP28069.2"/>
    <property type="molecule type" value="Genomic_DNA"/>
</dbReference>
<organism evidence="2 3">
    <name type="scientific">Caenorhabditis briggsae</name>
    <dbReference type="NCBI Taxonomy" id="6238"/>
    <lineage>
        <taxon>Eukaryota</taxon>
        <taxon>Metazoa</taxon>
        <taxon>Ecdysozoa</taxon>
        <taxon>Nematoda</taxon>
        <taxon>Chromadorea</taxon>
        <taxon>Rhabditida</taxon>
        <taxon>Rhabditina</taxon>
        <taxon>Rhabditomorpha</taxon>
        <taxon>Rhabditoidea</taxon>
        <taxon>Rhabditidae</taxon>
        <taxon>Peloderinae</taxon>
        <taxon>Caenorhabditis</taxon>
    </lineage>
</organism>
<reference evidence="2 3" key="1">
    <citation type="journal article" date="2003" name="PLoS Biol.">
        <title>The genome sequence of Caenorhabditis briggsae: a platform for comparative genomics.</title>
        <authorList>
            <person name="Stein L.D."/>
            <person name="Bao Z."/>
            <person name="Blasiar D."/>
            <person name="Blumenthal T."/>
            <person name="Brent M.R."/>
            <person name="Chen N."/>
            <person name="Chinwalla A."/>
            <person name="Clarke L."/>
            <person name="Clee C."/>
            <person name="Coghlan A."/>
            <person name="Coulson A."/>
            <person name="D'Eustachio P."/>
            <person name="Fitch D.H."/>
            <person name="Fulton L.A."/>
            <person name="Fulton R.E."/>
            <person name="Griffiths-Jones S."/>
            <person name="Harris T.W."/>
            <person name="Hillier L.W."/>
            <person name="Kamath R."/>
            <person name="Kuwabara P.E."/>
            <person name="Mardis E.R."/>
            <person name="Marra M.A."/>
            <person name="Miner T.L."/>
            <person name="Minx P."/>
            <person name="Mullikin J.C."/>
            <person name="Plumb R.W."/>
            <person name="Rogers J."/>
            <person name="Schein J.E."/>
            <person name="Sohrmann M."/>
            <person name="Spieth J."/>
            <person name="Stajich J.E."/>
            <person name="Wei C."/>
            <person name="Willey D."/>
            <person name="Wilson R.K."/>
            <person name="Durbin R."/>
            <person name="Waterston R.H."/>
        </authorList>
    </citation>
    <scope>NUCLEOTIDE SEQUENCE [LARGE SCALE GENOMIC DNA]</scope>
    <source>
        <strain evidence="2 3">AF16</strain>
    </source>
</reference>
<dbReference type="HOGENOM" id="CLU_2760104_0_0_1"/>
<evidence type="ECO:0000313" key="4">
    <source>
        <dbReference type="WormBase" id="CBG08185"/>
    </source>
</evidence>
<evidence type="ECO:0000256" key="1">
    <source>
        <dbReference type="SAM" id="MobiDB-lite"/>
    </source>
</evidence>
<dbReference type="InParanoid" id="A8X608"/>
<accession>A8X608</accession>
<dbReference type="CTD" id="8585302"/>
<protein>
    <submittedName>
        <fullName evidence="2">Protein CBG08185</fullName>
    </submittedName>
</protein>
<reference evidence="2 3" key="2">
    <citation type="journal article" date="2011" name="PLoS Genet.">
        <title>Caenorhabditis briggsae recombinant inbred line genotypes reveal inter-strain incompatibility and the evolution of recombination.</title>
        <authorList>
            <person name="Ross J.A."/>
            <person name="Koboldt D.C."/>
            <person name="Staisch J.E."/>
            <person name="Chamberlin H.M."/>
            <person name="Gupta B.P."/>
            <person name="Miller R.D."/>
            <person name="Baird S.E."/>
            <person name="Haag E.S."/>
        </authorList>
    </citation>
    <scope>NUCLEOTIDE SEQUENCE [LARGE SCALE GENOMIC DNA]</scope>
    <source>
        <strain evidence="2 3">AF16</strain>
    </source>
</reference>
<dbReference type="RefSeq" id="XP_045093705.1">
    <property type="nucleotide sequence ID" value="XM_045238737.1"/>
</dbReference>
<keyword evidence="3" id="KW-1185">Reference proteome</keyword>
<dbReference type="KEGG" id="cbr:CBG_08185"/>
<gene>
    <name evidence="2 4" type="ORF">CBG08185</name>
    <name evidence="2" type="ORF">CBG_08185</name>
</gene>
<proteinExistence type="predicted"/>
<sequence>MGSGGIENRVDFVIVRRIMSARFTHKEDNALLLYVLRHSEDLKDEVFESATEDEKLTGRTGKSLKKRRVY</sequence>
<dbReference type="WormBase" id="CBG08185">
    <property type="protein sequence ID" value="CBP44231"/>
    <property type="gene ID" value="WBGene00030036"/>
</dbReference>
<name>A8X608_CAEBR</name>
<evidence type="ECO:0000313" key="3">
    <source>
        <dbReference type="Proteomes" id="UP000008549"/>
    </source>
</evidence>
<dbReference type="Proteomes" id="UP000008549">
    <property type="component" value="Unassembled WGS sequence"/>
</dbReference>